<name>A0A9D4CKM1_DREPO</name>
<dbReference type="EMBL" id="JAIWYP010000012">
    <property type="protein sequence ID" value="KAH3726677.1"/>
    <property type="molecule type" value="Genomic_DNA"/>
</dbReference>
<comment type="caution">
    <text evidence="1">The sequence shown here is derived from an EMBL/GenBank/DDBJ whole genome shotgun (WGS) entry which is preliminary data.</text>
</comment>
<accession>A0A9D4CKM1</accession>
<evidence type="ECO:0000313" key="1">
    <source>
        <dbReference type="EMBL" id="KAH3726677.1"/>
    </source>
</evidence>
<evidence type="ECO:0000313" key="2">
    <source>
        <dbReference type="EMBL" id="KAH3726808.1"/>
    </source>
</evidence>
<protein>
    <submittedName>
        <fullName evidence="1">Uncharacterized protein</fullName>
    </submittedName>
</protein>
<reference evidence="1" key="2">
    <citation type="submission" date="2020-11" db="EMBL/GenBank/DDBJ databases">
        <authorList>
            <person name="McCartney M.A."/>
            <person name="Auch B."/>
            <person name="Kono T."/>
            <person name="Mallez S."/>
            <person name="Becker A."/>
            <person name="Gohl D.M."/>
            <person name="Silverstein K.A.T."/>
            <person name="Koren S."/>
            <person name="Bechman K.B."/>
            <person name="Herman A."/>
            <person name="Abrahante J.E."/>
            <person name="Garbe J."/>
        </authorList>
    </citation>
    <scope>NUCLEOTIDE SEQUENCE</scope>
    <source>
        <strain evidence="1">Duluth1</strain>
        <tissue evidence="1">Whole animal</tissue>
    </source>
</reference>
<proteinExistence type="predicted"/>
<reference evidence="1" key="1">
    <citation type="journal article" date="2019" name="bioRxiv">
        <title>The Genome of the Zebra Mussel, Dreissena polymorpha: A Resource for Invasive Species Research.</title>
        <authorList>
            <person name="McCartney M.A."/>
            <person name="Auch B."/>
            <person name="Kono T."/>
            <person name="Mallez S."/>
            <person name="Zhang Y."/>
            <person name="Obille A."/>
            <person name="Becker A."/>
            <person name="Abrahante J.E."/>
            <person name="Garbe J."/>
            <person name="Badalamenti J.P."/>
            <person name="Herman A."/>
            <person name="Mangelson H."/>
            <person name="Liachko I."/>
            <person name="Sullivan S."/>
            <person name="Sone E.D."/>
            <person name="Koren S."/>
            <person name="Silverstein K.A.T."/>
            <person name="Beckman K.B."/>
            <person name="Gohl D.M."/>
        </authorList>
    </citation>
    <scope>NUCLEOTIDE SEQUENCE</scope>
    <source>
        <strain evidence="1">Duluth1</strain>
        <tissue evidence="1">Whole animal</tissue>
    </source>
</reference>
<dbReference type="EMBL" id="JAIWYP010000012">
    <property type="protein sequence ID" value="KAH3726808.1"/>
    <property type="molecule type" value="Genomic_DNA"/>
</dbReference>
<dbReference type="AlphaFoldDB" id="A0A9D4CKM1"/>
<gene>
    <name evidence="1" type="ORF">DPMN_052546</name>
    <name evidence="2" type="ORF">DPMN_052678</name>
</gene>
<dbReference type="Proteomes" id="UP000828390">
    <property type="component" value="Unassembled WGS sequence"/>
</dbReference>
<sequence>MNNAFSTLQTIEDKSYLEKKRSLVSVDTLLDLMELHVSLCGYAEFCLTSADVLNEKVQVNCCYKCSCEDICTLKGSCCPDYWFRGYVDFNSTFQNISELRKVLTSIRLHNVLTYEYSLLAKSIKENEQCISERHISDSLVYDPGFSINSYWMAATCPDEAVLTSPNEDSINGMNRFIPVVSNQTGLVYKNKMYLSCNENIDDFESFTIHVIGTMTDNWSGFEFTASIQDLFLLIIAEKLPYFNILYRPPNNFADIPICKQPSVSLPNCNTICDAYPLPVRIRDQQKLVFKTVWNAGCYRCYHDNASEFVRECHRFYPNRPEFILELNLEETGTLETTATLNEFLNITTSVKCPNNYVYDIVDVR</sequence>
<keyword evidence="3" id="KW-1185">Reference proteome</keyword>
<evidence type="ECO:0000313" key="3">
    <source>
        <dbReference type="Proteomes" id="UP000828390"/>
    </source>
</evidence>
<organism evidence="1 3">
    <name type="scientific">Dreissena polymorpha</name>
    <name type="common">Zebra mussel</name>
    <name type="synonym">Mytilus polymorpha</name>
    <dbReference type="NCBI Taxonomy" id="45954"/>
    <lineage>
        <taxon>Eukaryota</taxon>
        <taxon>Metazoa</taxon>
        <taxon>Spiralia</taxon>
        <taxon>Lophotrochozoa</taxon>
        <taxon>Mollusca</taxon>
        <taxon>Bivalvia</taxon>
        <taxon>Autobranchia</taxon>
        <taxon>Heteroconchia</taxon>
        <taxon>Euheterodonta</taxon>
        <taxon>Imparidentia</taxon>
        <taxon>Neoheterodontei</taxon>
        <taxon>Myida</taxon>
        <taxon>Dreissenoidea</taxon>
        <taxon>Dreissenidae</taxon>
        <taxon>Dreissena</taxon>
    </lineage>
</organism>